<dbReference type="GO" id="GO:0035694">
    <property type="term" value="P:mitochondrial protein catabolic process"/>
    <property type="evidence" value="ECO:0007669"/>
    <property type="project" value="InterPro"/>
</dbReference>
<evidence type="ECO:0000256" key="12">
    <source>
        <dbReference type="ARBA" id="ARBA00032687"/>
    </source>
</evidence>
<evidence type="ECO:0000256" key="6">
    <source>
        <dbReference type="ARBA" id="ARBA00022490"/>
    </source>
</evidence>
<dbReference type="GO" id="GO:0008289">
    <property type="term" value="F:lipid binding"/>
    <property type="evidence" value="ECO:0007669"/>
    <property type="project" value="UniProtKB-KW"/>
</dbReference>
<keyword evidence="6" id="KW-0963">Cytoplasm</keyword>
<dbReference type="STRING" id="109280.ENSHCOP00000012196"/>
<name>A0A3Q2Y3Z3_HIPCM</name>
<feature type="domain" description="Mitochondria-eating protein C-terminal" evidence="14">
    <location>
        <begin position="217"/>
        <end position="405"/>
    </location>
</feature>
<evidence type="ECO:0000256" key="9">
    <source>
        <dbReference type="ARBA" id="ARBA00023121"/>
    </source>
</evidence>
<evidence type="ECO:0000256" key="10">
    <source>
        <dbReference type="ARBA" id="ARBA00023128"/>
    </source>
</evidence>
<dbReference type="InterPro" id="IPR026169">
    <property type="entry name" value="MIEAP"/>
</dbReference>
<protein>
    <recommendedName>
        <fullName evidence="5">Mitochondria-eating protein</fullName>
    </recommendedName>
    <alternativeName>
        <fullName evidence="12">Spermatogenesis-associated protein 18</fullName>
    </alternativeName>
</protein>
<dbReference type="Ensembl" id="ENSHCOT00000019167.1">
    <property type="protein sequence ID" value="ENSHCOP00000012196.1"/>
    <property type="gene ID" value="ENSHCOG00000015207.1"/>
</dbReference>
<evidence type="ECO:0000256" key="3">
    <source>
        <dbReference type="ARBA" id="ARBA00004496"/>
    </source>
</evidence>
<dbReference type="GO" id="GO:0005741">
    <property type="term" value="C:mitochondrial outer membrane"/>
    <property type="evidence" value="ECO:0007669"/>
    <property type="project" value="UniProtKB-SubCell"/>
</dbReference>
<keyword evidence="16" id="KW-1185">Reference proteome</keyword>
<dbReference type="Proteomes" id="UP000264820">
    <property type="component" value="Unplaced"/>
</dbReference>
<evidence type="ECO:0000313" key="16">
    <source>
        <dbReference type="Proteomes" id="UP000264820"/>
    </source>
</evidence>
<dbReference type="AlphaFoldDB" id="A0A3Q2Y3Z3"/>
<evidence type="ECO:0000256" key="4">
    <source>
        <dbReference type="ARBA" id="ARBA00008233"/>
    </source>
</evidence>
<dbReference type="PANTHER" id="PTHR21771">
    <property type="entry name" value="MITOCHONDRIA-EATING PROTEIN-RELATED"/>
    <property type="match status" value="1"/>
</dbReference>
<dbReference type="GeneTree" id="ENSGT00390000013532"/>
<organism evidence="15 16">
    <name type="scientific">Hippocampus comes</name>
    <name type="common">Tiger tail seahorse</name>
    <dbReference type="NCBI Taxonomy" id="109280"/>
    <lineage>
        <taxon>Eukaryota</taxon>
        <taxon>Metazoa</taxon>
        <taxon>Chordata</taxon>
        <taxon>Craniata</taxon>
        <taxon>Vertebrata</taxon>
        <taxon>Euteleostomi</taxon>
        <taxon>Actinopterygii</taxon>
        <taxon>Neopterygii</taxon>
        <taxon>Teleostei</taxon>
        <taxon>Neoteleostei</taxon>
        <taxon>Acanthomorphata</taxon>
        <taxon>Syngnathiaria</taxon>
        <taxon>Syngnathiformes</taxon>
        <taxon>Syngnathoidei</taxon>
        <taxon>Syngnathidae</taxon>
        <taxon>Hippocampus</taxon>
    </lineage>
</organism>
<evidence type="ECO:0000256" key="11">
    <source>
        <dbReference type="ARBA" id="ARBA00023136"/>
    </source>
</evidence>
<feature type="coiled-coil region" evidence="13">
    <location>
        <begin position="152"/>
        <end position="179"/>
    </location>
</feature>
<dbReference type="Pfam" id="PF16026">
    <property type="entry name" value="MIEAP"/>
    <property type="match status" value="1"/>
</dbReference>
<accession>A0A3Q2Y3Z3</accession>
<keyword evidence="10" id="KW-0496">Mitochondrion</keyword>
<keyword evidence="9" id="KW-0446">Lipid-binding</keyword>
<dbReference type="InterPro" id="IPR031981">
    <property type="entry name" value="MIEAP_C"/>
</dbReference>
<dbReference type="GO" id="GO:0005759">
    <property type="term" value="C:mitochondrial matrix"/>
    <property type="evidence" value="ECO:0007669"/>
    <property type="project" value="UniProtKB-SubCell"/>
</dbReference>
<proteinExistence type="inferred from homology"/>
<reference evidence="15" key="2">
    <citation type="submission" date="2025-09" db="UniProtKB">
        <authorList>
            <consortium name="Ensembl"/>
        </authorList>
    </citation>
    <scope>IDENTIFICATION</scope>
</reference>
<keyword evidence="7" id="KW-1000">Mitochondrion outer membrane</keyword>
<dbReference type="GO" id="GO:0035695">
    <property type="term" value="P:mitophagy by internal vacuole formation"/>
    <property type="evidence" value="ECO:0007669"/>
    <property type="project" value="TreeGrafter"/>
</dbReference>
<dbReference type="GO" id="GO:0048545">
    <property type="term" value="P:response to steroid hormone"/>
    <property type="evidence" value="ECO:0007669"/>
    <property type="project" value="Ensembl"/>
</dbReference>
<evidence type="ECO:0000259" key="14">
    <source>
        <dbReference type="Pfam" id="PF16026"/>
    </source>
</evidence>
<evidence type="ECO:0000256" key="13">
    <source>
        <dbReference type="SAM" id="Coils"/>
    </source>
</evidence>
<comment type="subcellular location">
    <subcellularLocation>
        <location evidence="3">Cytoplasm</location>
    </subcellularLocation>
    <subcellularLocation>
        <location evidence="2">Mitochondrion matrix</location>
    </subcellularLocation>
    <subcellularLocation>
        <location evidence="1">Mitochondrion outer membrane</location>
    </subcellularLocation>
</comment>
<evidence type="ECO:0000313" key="15">
    <source>
        <dbReference type="Ensembl" id="ENSHCOP00000012196.1"/>
    </source>
</evidence>
<evidence type="ECO:0000256" key="8">
    <source>
        <dbReference type="ARBA" id="ARBA00023054"/>
    </source>
</evidence>
<sequence>MADALNALLTQSCFSVLQDRLEKWQREYHVISCDENMNRCCEMMEFTAKIQGQLFAILNSVAAEGQHTDGVSTLKTRLLPWLGACFSPLQPPVHKDTGFSLFQDLAEKERKLKELPSGNMSDMQWMESQLCSTLWHVRKINLRAAHLQKDLYKQKLDSYHDYERQMSKLRDEVSYLSSQRLARNNSVRLPSSLRCTSTPLRSETTPRSQLTSSSRLMRVVSRFSDLYNEERKEAQLQLQGYLNDLETVRRIIFIAVVESFKAAKLAHRLFRLRARKSLSSCHFGPESLEDTVVDYIVRNQDLYDVENSVEEVLSAMNLNPRIASIPKVNFSVVSPLIRETCKLAFTMQTLDPPIDLAFASDGELFISNKYRRSPDSDLSAQLVLYHVWPALMQGGTVRAKGEVVTKKGAVWSRSPISFMRSQSLSPTRNLVSVRNGTDRIFQIVLLLSVEARNLLWNAIRHKTRLCMLHYSQIQPQ</sequence>
<keyword evidence="11" id="KW-0472">Membrane</keyword>
<dbReference type="PANTHER" id="PTHR21771:SF0">
    <property type="entry name" value="MITOCHONDRIA-EATING PROTEIN"/>
    <property type="match status" value="1"/>
</dbReference>
<evidence type="ECO:0000256" key="5">
    <source>
        <dbReference type="ARBA" id="ARBA00019863"/>
    </source>
</evidence>
<evidence type="ECO:0000256" key="2">
    <source>
        <dbReference type="ARBA" id="ARBA00004305"/>
    </source>
</evidence>
<evidence type="ECO:0000256" key="1">
    <source>
        <dbReference type="ARBA" id="ARBA00004294"/>
    </source>
</evidence>
<comment type="similarity">
    <text evidence="4">Belongs to the MIEAP family.</text>
</comment>
<evidence type="ECO:0000256" key="7">
    <source>
        <dbReference type="ARBA" id="ARBA00022787"/>
    </source>
</evidence>
<reference evidence="15" key="1">
    <citation type="submission" date="2025-08" db="UniProtKB">
        <authorList>
            <consortium name="Ensembl"/>
        </authorList>
    </citation>
    <scope>IDENTIFICATION</scope>
</reference>
<keyword evidence="8 13" id="KW-0175">Coiled coil</keyword>